<evidence type="ECO:0000313" key="1">
    <source>
        <dbReference type="EMBL" id="ADM80157.1"/>
    </source>
</evidence>
<dbReference type="RefSeq" id="YP_003969603.1">
    <property type="nucleotide sequence ID" value="NC_014636.1"/>
</dbReference>
<reference evidence="1 2" key="1">
    <citation type="journal article" date="2012" name="Vet. Microbiol.">
        <title>Complete genome sequence and characterization of a broad-host range T4-like bacteriophage phiAS5 infecting Aeromonas salmonicida subsp. salmonicida.</title>
        <authorList>
            <person name="Kim J.H."/>
            <person name="Son J.S."/>
            <person name="Choi Y.J."/>
            <person name="Choresca C.H.Jr."/>
            <person name="Shin S.P."/>
            <person name="Han J.E."/>
            <person name="Jun J.W."/>
            <person name="Park S.C."/>
        </authorList>
    </citation>
    <scope>NUCLEOTIDE SEQUENCE [LARGE SCALE GENOMIC DNA]</scope>
</reference>
<organism evidence="1 2">
    <name type="scientific">Aeromonas phage phiAS5</name>
    <dbReference type="NCBI Taxonomy" id="879630"/>
    <lineage>
        <taxon>Viruses</taxon>
        <taxon>Duplodnaviria</taxon>
        <taxon>Heunggongvirae</taxon>
        <taxon>Uroviricota</taxon>
        <taxon>Caudoviricetes</taxon>
        <taxon>Pantevenvirales</taxon>
        <taxon>Straboviridae</taxon>
        <taxon>Chrysonvirus</taxon>
        <taxon>Chrysonvirus as5</taxon>
    </lineage>
</organism>
<evidence type="ECO:0000313" key="2">
    <source>
        <dbReference type="Proteomes" id="UP000002236"/>
    </source>
</evidence>
<dbReference type="KEGG" id="vg:9861721"/>
<keyword evidence="2" id="KW-1185">Reference proteome</keyword>
<name>E1A268_9CAUD</name>
<dbReference type="EMBL" id="HM452126">
    <property type="protein sequence ID" value="ADM80157.1"/>
    <property type="molecule type" value="Genomic_DNA"/>
</dbReference>
<protein>
    <submittedName>
        <fullName evidence="1">Uncharacterized protein</fullName>
    </submittedName>
</protein>
<dbReference type="Proteomes" id="UP000002236">
    <property type="component" value="Segment"/>
</dbReference>
<dbReference type="GeneID" id="9861721"/>
<sequence>MIKFLLIGALFVNYGASLGSVSHSIEKFDTEDECRAALKVAIYEMETKFPESSGILSGKTGFEGQCKPYYFDK</sequence>
<proteinExistence type="predicted"/>
<dbReference type="OrthoDB" id="27570at10239"/>
<accession>E1A268</accession>
<gene>
    <name evidence="1" type="ORF">phiAS5_ORF0314</name>
</gene>